<keyword evidence="4" id="KW-0282">Flagellum</keyword>
<evidence type="ECO:0000256" key="4">
    <source>
        <dbReference type="ARBA" id="ARBA00022846"/>
    </source>
</evidence>
<dbReference type="GO" id="GO:0035082">
    <property type="term" value="P:axoneme assembly"/>
    <property type="evidence" value="ECO:0007669"/>
    <property type="project" value="InterPro"/>
</dbReference>
<evidence type="ECO:0000256" key="3">
    <source>
        <dbReference type="ARBA" id="ARBA00022794"/>
    </source>
</evidence>
<dbReference type="InterPro" id="IPR055316">
    <property type="entry name" value="RSP9"/>
</dbReference>
<dbReference type="PANTHER" id="PTHR22069:SF0">
    <property type="entry name" value="RADIAL SPOKE HEAD PROTEIN 9 HOMOLOG"/>
    <property type="match status" value="1"/>
</dbReference>
<evidence type="ECO:0000256" key="6">
    <source>
        <dbReference type="ARBA" id="ARBA00023212"/>
    </source>
</evidence>
<evidence type="ECO:0000256" key="1">
    <source>
        <dbReference type="ARBA" id="ARBA00004611"/>
    </source>
</evidence>
<dbReference type="InterPro" id="IPR006802">
    <property type="entry name" value="Radial_spoke"/>
</dbReference>
<dbReference type="Ensembl" id="ENSCCRT00000034055.2">
    <property type="protein sequence ID" value="ENSCCRP00000031402.2"/>
    <property type="gene ID" value="ENSCCRG00000016902.2"/>
</dbReference>
<dbReference type="GO" id="GO:0060091">
    <property type="term" value="C:kinocilium"/>
    <property type="evidence" value="ECO:0007669"/>
    <property type="project" value="UniProtKB-SubCell"/>
</dbReference>
<evidence type="ECO:0000313" key="12">
    <source>
        <dbReference type="Proteomes" id="UP001108240"/>
    </source>
</evidence>
<keyword evidence="3" id="KW-0970">Cilium biogenesis/degradation</keyword>
<dbReference type="GO" id="GO:0044458">
    <property type="term" value="P:motile cilium assembly"/>
    <property type="evidence" value="ECO:0007669"/>
    <property type="project" value="TreeGrafter"/>
</dbReference>
<keyword evidence="12" id="KW-1185">Reference proteome</keyword>
<evidence type="ECO:0000256" key="2">
    <source>
        <dbReference type="ARBA" id="ARBA00022490"/>
    </source>
</evidence>
<keyword evidence="2" id="KW-0963">Cytoplasm</keyword>
<keyword evidence="7" id="KW-0966">Cell projection</keyword>
<evidence type="ECO:0000256" key="5">
    <source>
        <dbReference type="ARBA" id="ARBA00023069"/>
    </source>
</evidence>
<dbReference type="GO" id="GO:0001534">
    <property type="term" value="C:radial spoke"/>
    <property type="evidence" value="ECO:0007669"/>
    <property type="project" value="InterPro"/>
</dbReference>
<dbReference type="PANTHER" id="PTHR22069">
    <property type="entry name" value="MITOCHONDRIAL RIBOSOMAL PROTEIN S18"/>
    <property type="match status" value="1"/>
</dbReference>
<comment type="subcellular location">
    <subcellularLocation>
        <location evidence="8">Cell projection</location>
        <location evidence="8">Kinocilium</location>
    </subcellularLocation>
    <subcellularLocation>
        <location evidence="1">Cytoplasm</location>
        <location evidence="1">Cytoskeleton</location>
        <location evidence="1">Flagellum axoneme</location>
    </subcellularLocation>
</comment>
<evidence type="ECO:0000256" key="10">
    <source>
        <dbReference type="ARBA" id="ARBA00041080"/>
    </source>
</evidence>
<proteinExistence type="inferred from homology"/>
<evidence type="ECO:0000256" key="7">
    <source>
        <dbReference type="ARBA" id="ARBA00023273"/>
    </source>
</evidence>
<evidence type="ECO:0000256" key="8">
    <source>
        <dbReference type="ARBA" id="ARBA00037822"/>
    </source>
</evidence>
<evidence type="ECO:0000256" key="9">
    <source>
        <dbReference type="ARBA" id="ARBA00038319"/>
    </source>
</evidence>
<sequence length="300" mass="33463">MDSESLHYSLDLAAGNGLTLSSEQRAALQTSLVILKRNYKFSRVLFWGKIMGIKCDYFIAQGVEDDEMKNKKSLYSLNCMDWHLLPPATESMIADVALAAQGRFTGDPSHEYEHTETRIKGEGDDATEEEVTVKVNEASRLATAVSNIDKDASVVPRGAFTKSPSGKVQTNRSFGGLDPIEAAKLRNYLHFREPVNLKKKSILEMSHLNPAIDFLDPLSEDIPKGGKTTSPLSRRARGEQVHLDASNRSWSLQLERGSTMCVLRSLLWLGLTFFHIPQTPQHGYIYMGDGLMNLDLPFML</sequence>
<name>A0A8C1BFD8_CYPCA</name>
<comment type="similarity">
    <text evidence="9">Belongs to the flagellar radial spoke RSP9 family.</text>
</comment>
<accession>A0A8C1BFD8</accession>
<dbReference type="GO" id="GO:0060294">
    <property type="term" value="P:cilium movement involved in cell motility"/>
    <property type="evidence" value="ECO:0007669"/>
    <property type="project" value="InterPro"/>
</dbReference>
<reference evidence="11" key="2">
    <citation type="submission" date="2025-09" db="UniProtKB">
        <authorList>
            <consortium name="Ensembl"/>
        </authorList>
    </citation>
    <scope>IDENTIFICATION</scope>
</reference>
<protein>
    <recommendedName>
        <fullName evidence="10">Radial spoke head protein 9 homolog</fullName>
    </recommendedName>
</protein>
<dbReference type="Pfam" id="PF04712">
    <property type="entry name" value="Radial_spoke"/>
    <property type="match status" value="1"/>
</dbReference>
<dbReference type="GeneTree" id="ENSGT00390000018686"/>
<organism evidence="11 12">
    <name type="scientific">Cyprinus carpio carpio</name>
    <dbReference type="NCBI Taxonomy" id="630221"/>
    <lineage>
        <taxon>Eukaryota</taxon>
        <taxon>Metazoa</taxon>
        <taxon>Chordata</taxon>
        <taxon>Craniata</taxon>
        <taxon>Vertebrata</taxon>
        <taxon>Euteleostomi</taxon>
        <taxon>Actinopterygii</taxon>
        <taxon>Neopterygii</taxon>
        <taxon>Teleostei</taxon>
        <taxon>Ostariophysi</taxon>
        <taxon>Cypriniformes</taxon>
        <taxon>Cyprinidae</taxon>
        <taxon>Cyprininae</taxon>
        <taxon>Cyprinus</taxon>
    </lineage>
</organism>
<keyword evidence="6" id="KW-0206">Cytoskeleton</keyword>
<evidence type="ECO:0000313" key="11">
    <source>
        <dbReference type="Ensembl" id="ENSCCRP00000031402.2"/>
    </source>
</evidence>
<keyword evidence="5" id="KW-0969">Cilium</keyword>
<dbReference type="AlphaFoldDB" id="A0A8C1BFD8"/>
<dbReference type="Proteomes" id="UP001108240">
    <property type="component" value="Unplaced"/>
</dbReference>
<dbReference type="OMA" id="TFYHVPN"/>
<reference evidence="11" key="1">
    <citation type="submission" date="2025-08" db="UniProtKB">
        <authorList>
            <consortium name="Ensembl"/>
        </authorList>
    </citation>
    <scope>IDENTIFICATION</scope>
</reference>